<feature type="compositionally biased region" description="Polar residues" evidence="2">
    <location>
        <begin position="1"/>
        <end position="11"/>
    </location>
</feature>
<proteinExistence type="predicted"/>
<feature type="compositionally biased region" description="Basic and acidic residues" evidence="2">
    <location>
        <begin position="314"/>
        <end position="333"/>
    </location>
</feature>
<evidence type="ECO:0000313" key="4">
    <source>
        <dbReference type="Proteomes" id="UP000239560"/>
    </source>
</evidence>
<feature type="compositionally biased region" description="Pro residues" evidence="2">
    <location>
        <begin position="224"/>
        <end position="237"/>
    </location>
</feature>
<feature type="coiled-coil region" evidence="1">
    <location>
        <begin position="775"/>
        <end position="877"/>
    </location>
</feature>
<dbReference type="EMBL" id="LCTV02000002">
    <property type="protein sequence ID" value="PRQ77087.1"/>
    <property type="molecule type" value="Genomic_DNA"/>
</dbReference>
<feature type="region of interest" description="Disordered" evidence="2">
    <location>
        <begin position="1067"/>
        <end position="1097"/>
    </location>
</feature>
<feature type="compositionally biased region" description="Low complexity" evidence="2">
    <location>
        <begin position="507"/>
        <end position="558"/>
    </location>
</feature>
<feature type="compositionally biased region" description="Low complexity" evidence="2">
    <location>
        <begin position="1034"/>
        <end position="1051"/>
    </location>
</feature>
<feature type="region of interest" description="Disordered" evidence="2">
    <location>
        <begin position="1"/>
        <end position="93"/>
    </location>
</feature>
<feature type="compositionally biased region" description="Polar residues" evidence="2">
    <location>
        <begin position="979"/>
        <end position="988"/>
    </location>
</feature>
<feature type="compositionally biased region" description="Low complexity" evidence="2">
    <location>
        <begin position="44"/>
        <end position="63"/>
    </location>
</feature>
<feature type="compositionally biased region" description="Low complexity" evidence="2">
    <location>
        <begin position="1142"/>
        <end position="1151"/>
    </location>
</feature>
<feature type="compositionally biased region" description="Basic residues" evidence="2">
    <location>
        <begin position="114"/>
        <end position="123"/>
    </location>
</feature>
<feature type="compositionally biased region" description="Basic and acidic residues" evidence="2">
    <location>
        <begin position="17"/>
        <end position="27"/>
    </location>
</feature>
<comment type="caution">
    <text evidence="3">The sequence shown here is derived from an EMBL/GenBank/DDBJ whole genome shotgun (WGS) entry which is preliminary data.</text>
</comment>
<name>A0A2T0AGF6_RHOTO</name>
<feature type="compositionally biased region" description="Low complexity" evidence="2">
    <location>
        <begin position="460"/>
        <end position="474"/>
    </location>
</feature>
<gene>
    <name evidence="3" type="ORF">AAT19DRAFT_12505</name>
</gene>
<organism evidence="3 4">
    <name type="scientific">Rhodotorula toruloides</name>
    <name type="common">Yeast</name>
    <name type="synonym">Rhodosporidium toruloides</name>
    <dbReference type="NCBI Taxonomy" id="5286"/>
    <lineage>
        <taxon>Eukaryota</taxon>
        <taxon>Fungi</taxon>
        <taxon>Dikarya</taxon>
        <taxon>Basidiomycota</taxon>
        <taxon>Pucciniomycotina</taxon>
        <taxon>Microbotryomycetes</taxon>
        <taxon>Sporidiobolales</taxon>
        <taxon>Sporidiobolaceae</taxon>
        <taxon>Rhodotorula</taxon>
    </lineage>
</organism>
<feature type="region of interest" description="Disordered" evidence="2">
    <location>
        <begin position="939"/>
        <end position="1055"/>
    </location>
</feature>
<evidence type="ECO:0000313" key="3">
    <source>
        <dbReference type="EMBL" id="PRQ77087.1"/>
    </source>
</evidence>
<feature type="compositionally biased region" description="Basic residues" evidence="2">
    <location>
        <begin position="28"/>
        <end position="37"/>
    </location>
</feature>
<feature type="compositionally biased region" description="Polar residues" evidence="2">
    <location>
        <begin position="1067"/>
        <end position="1081"/>
    </location>
</feature>
<feature type="compositionally biased region" description="Low complexity" evidence="2">
    <location>
        <begin position="750"/>
        <end position="761"/>
    </location>
</feature>
<feature type="compositionally biased region" description="Polar residues" evidence="2">
    <location>
        <begin position="651"/>
        <end position="660"/>
    </location>
</feature>
<feature type="compositionally biased region" description="Basic residues" evidence="2">
    <location>
        <begin position="238"/>
        <end position="248"/>
    </location>
</feature>
<feature type="compositionally biased region" description="Low complexity" evidence="2">
    <location>
        <begin position="371"/>
        <end position="389"/>
    </location>
</feature>
<feature type="compositionally biased region" description="Polar residues" evidence="2">
    <location>
        <begin position="183"/>
        <end position="198"/>
    </location>
</feature>
<feature type="region of interest" description="Disordered" evidence="2">
    <location>
        <begin position="112"/>
        <end position="260"/>
    </location>
</feature>
<feature type="compositionally biased region" description="Polar residues" evidence="2">
    <location>
        <begin position="669"/>
        <end position="695"/>
    </location>
</feature>
<dbReference type="Proteomes" id="UP000239560">
    <property type="component" value="Unassembled WGS sequence"/>
</dbReference>
<feature type="compositionally biased region" description="Acidic residues" evidence="2">
    <location>
        <begin position="1002"/>
        <end position="1019"/>
    </location>
</feature>
<feature type="region of interest" description="Disordered" evidence="2">
    <location>
        <begin position="282"/>
        <end position="341"/>
    </location>
</feature>
<feature type="compositionally biased region" description="Polar residues" evidence="2">
    <location>
        <begin position="1320"/>
        <end position="1332"/>
    </location>
</feature>
<feature type="region of interest" description="Disordered" evidence="2">
    <location>
        <begin position="739"/>
        <end position="761"/>
    </location>
</feature>
<evidence type="ECO:0000256" key="2">
    <source>
        <dbReference type="SAM" id="MobiDB-lite"/>
    </source>
</evidence>
<feature type="compositionally biased region" description="Acidic residues" evidence="2">
    <location>
        <begin position="1113"/>
        <end position="1123"/>
    </location>
</feature>
<sequence length="1431" mass="151241">MSAVASTSGYSYTGKDAAAKEREDRLLAAKKKLKLYRQRTNQRSSASSTLSGSSTTPSSSPVKTTRRQSGLTSSISSAADFSAKHAHRRSQSKSGLLAAIGGDALIGGVGAVGHARRASKSRMSRSSISLKKAGHGHTRSRASISMSFSGPAPTLAPQASGSTDRPVSPTPRSSAGDRPAALTTPSSWLQGGSGSFPTSPELARPPSFSTNAYASSSTLARPTSPLPPAPAPGPPPQHARRGSRHARHSSVSNFRESLDIVSNGTLNDASLLRPAISSFAEASNVSPSSSPFPSASVSASSSWSNDPHQLLAALKERGRRETEDGSRSPEETRQSALEALEGRLAAPSEIISLGDEAPGELLAAPRSPGYLSTAPAGSSAPSSVGLSSPMIGLGFAGTTASGNVIPPSKRNSWGNAMGHVAHVGAQGVLELGEIAEEDEEEDGMSEAGSFGSPRRRRTSSRGSIRSSPSVTSPRGSVTGKSVAGSPSPRKSRPGSLYIESRHAVNLESVIEAASEEAAQQSSPSPSPTKRSSKIRPLSLSASSTSSPAATPSTATSPTQLHAPSSPPDARAPSPIGEKRHISMFHTAAALGLAPDPPASGIATQSALAMSTPPPAAQPRGGLRSLSIGSGVSTSPTIGLNERRFPGRPASLQASPASTIGTPIRKVSPAPTNKRSSISYRTSTDSPASIAASTPEGQKRAWRSSLAQQQTPSPSVISPAVSTRHYSSFPFGVTGGFGDLEVEDDGDRTGAPSSVSAISSPAHSRLSSLADAPASIAAAEDELASLRAKVEELELRNSQLSSTHALEIAEFEKKASDEAREMRSRIAELESQLEEERVARRFETEGLQRETDMAKEAIQDLTDERDSLREDVDGWRTRCGGLEAQVKKEKEDDALAQAQAKLIGEMRDQIYTLVAALERERNEHAETRKEVERILEDRVREAAADVQHHKQASSIASNPPSASRVPPPPPSAASRERQHISSLSGTPATLKQPRPDDLALIMEEVEDDAEADQQEEDGNDEREPSRLGGTRHYSKSTSEGSMLSSLSSFGRSYTGNLTEDTSVLTDMDDSYSSKVHSPTSVHSSFGSGPFPPPASRTRDSDVVAVALGQLDTLAEEEEEDEDAAYGDLSQATPLVDGSRPRTSSDSTSTSSDVMPRTPDKSSSEHHHRSYSFVRNWSFPKGSISSTRNSFEDDDQTFFGYNKHDSLPPLPIGDHILPPFLSSTLDIDENHVALVMPLPVERTIETAHIRRPSSPRPLDRVNPHTRRLSGQHRPPPPSPSAMVSVALQHQQQGSRLSQSSAPTDPSPTKSRYSFGALVGSVTGWSPASSTSSNAPVHAGLPAPASSKVNRPPPPPMSAGPLIAEEEEPEGREEDVYMTSTGPVHGTPAQLQHQNQRRLRSIRPEEQPTPKAGRLPKLDFTRSVCCIDEPVFVV</sequence>
<reference evidence="3 4" key="1">
    <citation type="journal article" date="2018" name="Elife">
        <title>Functional genomics of lipid metabolism in the oleaginous yeast Rhodosporidium toruloides.</title>
        <authorList>
            <person name="Coradetti S.T."/>
            <person name="Pinel D."/>
            <person name="Geiselman G."/>
            <person name="Ito M."/>
            <person name="Mondo S."/>
            <person name="Reilly M.C."/>
            <person name="Cheng Y.F."/>
            <person name="Bauer S."/>
            <person name="Grigoriev I."/>
            <person name="Gladden J.M."/>
            <person name="Simmons B.A."/>
            <person name="Brem R."/>
            <person name="Arkin A.P."/>
            <person name="Skerker J.M."/>
        </authorList>
    </citation>
    <scope>NUCLEOTIDE SEQUENCE [LARGE SCALE GENOMIC DNA]</scope>
    <source>
        <strain evidence="3 4">NBRC 0880</strain>
    </source>
</reference>
<feature type="region of interest" description="Disordered" evidence="2">
    <location>
        <begin position="1113"/>
        <end position="1167"/>
    </location>
</feature>
<dbReference type="Gene3D" id="1.10.287.1490">
    <property type="match status" value="1"/>
</dbReference>
<feature type="compositionally biased region" description="Acidic residues" evidence="2">
    <location>
        <begin position="433"/>
        <end position="444"/>
    </location>
</feature>
<feature type="compositionally biased region" description="Polar residues" evidence="2">
    <location>
        <begin position="704"/>
        <end position="719"/>
    </location>
</feature>
<feature type="region of interest" description="Disordered" evidence="2">
    <location>
        <begin position="1244"/>
        <end position="1413"/>
    </location>
</feature>
<dbReference type="OrthoDB" id="2528184at2759"/>
<feature type="compositionally biased region" description="Acidic residues" evidence="2">
    <location>
        <begin position="1361"/>
        <end position="1370"/>
    </location>
</feature>
<feature type="region of interest" description="Disordered" evidence="2">
    <location>
        <begin position="646"/>
        <end position="719"/>
    </location>
</feature>
<feature type="compositionally biased region" description="Polar residues" evidence="2">
    <location>
        <begin position="67"/>
        <end position="79"/>
    </location>
</feature>
<feature type="compositionally biased region" description="Low complexity" evidence="2">
    <location>
        <begin position="282"/>
        <end position="305"/>
    </location>
</feature>
<feature type="compositionally biased region" description="Polar residues" evidence="2">
    <location>
        <begin position="157"/>
        <end position="173"/>
    </location>
</feature>
<feature type="compositionally biased region" description="Low complexity" evidence="2">
    <location>
        <begin position="214"/>
        <end position="223"/>
    </location>
</feature>
<feature type="compositionally biased region" description="Low complexity" evidence="2">
    <location>
        <begin position="951"/>
        <end position="963"/>
    </location>
</feature>
<accession>A0A2T0AGF6</accession>
<evidence type="ECO:0000256" key="1">
    <source>
        <dbReference type="SAM" id="Coils"/>
    </source>
</evidence>
<feature type="region of interest" description="Disordered" evidence="2">
    <location>
        <begin position="357"/>
        <end position="418"/>
    </location>
</feature>
<protein>
    <submittedName>
        <fullName evidence="3">Proteophosphoglycan ppg4</fullName>
    </submittedName>
</protein>
<feature type="compositionally biased region" description="Polar residues" evidence="2">
    <location>
        <begin position="1285"/>
        <end position="1309"/>
    </location>
</feature>
<keyword evidence="1" id="KW-0175">Coiled coil</keyword>
<feature type="region of interest" description="Disordered" evidence="2">
    <location>
        <begin position="430"/>
        <end position="620"/>
    </location>
</feature>